<proteinExistence type="predicted"/>
<evidence type="ECO:0000313" key="1">
    <source>
        <dbReference type="EMBL" id="WRT67843.1"/>
    </source>
</evidence>
<name>A0ABZ1D203_9TREE</name>
<reference evidence="1 2" key="1">
    <citation type="submission" date="2024-01" db="EMBL/GenBank/DDBJ databases">
        <title>Comparative genomics of Cryptococcus and Kwoniella reveals pathogenesis evolution and contrasting modes of karyotype evolution via chromosome fusion or intercentromeric recombination.</title>
        <authorList>
            <person name="Coelho M.A."/>
            <person name="David-Palma M."/>
            <person name="Shea T."/>
            <person name="Bowers K."/>
            <person name="McGinley-Smith S."/>
            <person name="Mohammad A.W."/>
            <person name="Gnirke A."/>
            <person name="Yurkov A.M."/>
            <person name="Nowrousian M."/>
            <person name="Sun S."/>
            <person name="Cuomo C.A."/>
            <person name="Heitman J."/>
        </authorList>
    </citation>
    <scope>NUCLEOTIDE SEQUENCE [LARGE SCALE GENOMIC DNA]</scope>
    <source>
        <strain evidence="1">CBS 11374</strain>
    </source>
</reference>
<organism evidence="1 2">
    <name type="scientific">Kwoniella shivajii</name>
    <dbReference type="NCBI Taxonomy" id="564305"/>
    <lineage>
        <taxon>Eukaryota</taxon>
        <taxon>Fungi</taxon>
        <taxon>Dikarya</taxon>
        <taxon>Basidiomycota</taxon>
        <taxon>Agaricomycotina</taxon>
        <taxon>Tremellomycetes</taxon>
        <taxon>Tremellales</taxon>
        <taxon>Cryptococcaceae</taxon>
        <taxon>Kwoniella</taxon>
    </lineage>
</organism>
<gene>
    <name evidence="1" type="ORF">IL334_004817</name>
</gene>
<evidence type="ECO:0000313" key="2">
    <source>
        <dbReference type="Proteomes" id="UP001329825"/>
    </source>
</evidence>
<dbReference type="RefSeq" id="XP_062792583.1">
    <property type="nucleotide sequence ID" value="XM_062936532.1"/>
</dbReference>
<keyword evidence="2" id="KW-1185">Reference proteome</keyword>
<accession>A0ABZ1D203</accession>
<dbReference type="GeneID" id="87956948"/>
<dbReference type="Proteomes" id="UP001329825">
    <property type="component" value="Chromosome 6"/>
</dbReference>
<dbReference type="EMBL" id="CP141886">
    <property type="protein sequence ID" value="WRT67843.1"/>
    <property type="molecule type" value="Genomic_DNA"/>
</dbReference>
<sequence length="99" mass="11460">MSNCHPESFVEEVHFIIMDRSFVRAFARPPRRKWEGCVSAYGQLKTLFQDWVEDCHPGDDIHQFQFRIGSDGQVLSGEERPIDLGLHSPTKITATRLMR</sequence>
<protein>
    <submittedName>
        <fullName evidence="1">Uncharacterized protein</fullName>
    </submittedName>
</protein>